<dbReference type="Proteomes" id="UP000325081">
    <property type="component" value="Unassembled WGS sequence"/>
</dbReference>
<dbReference type="EMBL" id="BKCP01001891">
    <property type="protein sequence ID" value="GER27427.1"/>
    <property type="molecule type" value="Genomic_DNA"/>
</dbReference>
<comment type="caution">
    <text evidence="1">The sequence shown here is derived from an EMBL/GenBank/DDBJ whole genome shotgun (WGS) entry which is preliminary data.</text>
</comment>
<dbReference type="GO" id="GO:0008483">
    <property type="term" value="F:transaminase activity"/>
    <property type="evidence" value="ECO:0007669"/>
    <property type="project" value="UniProtKB-KW"/>
</dbReference>
<organism evidence="1 2">
    <name type="scientific">Striga asiatica</name>
    <name type="common">Asiatic witchweed</name>
    <name type="synonym">Buchnera asiatica</name>
    <dbReference type="NCBI Taxonomy" id="4170"/>
    <lineage>
        <taxon>Eukaryota</taxon>
        <taxon>Viridiplantae</taxon>
        <taxon>Streptophyta</taxon>
        <taxon>Embryophyta</taxon>
        <taxon>Tracheophyta</taxon>
        <taxon>Spermatophyta</taxon>
        <taxon>Magnoliopsida</taxon>
        <taxon>eudicotyledons</taxon>
        <taxon>Gunneridae</taxon>
        <taxon>Pentapetalae</taxon>
        <taxon>asterids</taxon>
        <taxon>lamiids</taxon>
        <taxon>Lamiales</taxon>
        <taxon>Orobanchaceae</taxon>
        <taxon>Buchnereae</taxon>
        <taxon>Striga</taxon>
    </lineage>
</organism>
<keyword evidence="1" id="KW-0032">Aminotransferase</keyword>
<evidence type="ECO:0000313" key="1">
    <source>
        <dbReference type="EMBL" id="GER27427.1"/>
    </source>
</evidence>
<gene>
    <name evidence="1" type="ORF">STAS_03137</name>
</gene>
<keyword evidence="1" id="KW-0808">Transferase</keyword>
<protein>
    <submittedName>
        <fullName evidence="1">DegT/DnrJ/EryC1/StrS aminotransferase</fullName>
    </submittedName>
</protein>
<keyword evidence="2" id="KW-1185">Reference proteome</keyword>
<evidence type="ECO:0000313" key="2">
    <source>
        <dbReference type="Proteomes" id="UP000325081"/>
    </source>
</evidence>
<proteinExistence type="predicted"/>
<accession>A0A5A7P4A5</accession>
<reference evidence="2" key="1">
    <citation type="journal article" date="2019" name="Curr. Biol.">
        <title>Genome Sequence of Striga asiatica Provides Insight into the Evolution of Plant Parasitism.</title>
        <authorList>
            <person name="Yoshida S."/>
            <person name="Kim S."/>
            <person name="Wafula E.K."/>
            <person name="Tanskanen J."/>
            <person name="Kim Y.M."/>
            <person name="Honaas L."/>
            <person name="Yang Z."/>
            <person name="Spallek T."/>
            <person name="Conn C.E."/>
            <person name="Ichihashi Y."/>
            <person name="Cheong K."/>
            <person name="Cui S."/>
            <person name="Der J.P."/>
            <person name="Gundlach H."/>
            <person name="Jiao Y."/>
            <person name="Hori C."/>
            <person name="Ishida J.K."/>
            <person name="Kasahara H."/>
            <person name="Kiba T."/>
            <person name="Kim M.S."/>
            <person name="Koo N."/>
            <person name="Laohavisit A."/>
            <person name="Lee Y.H."/>
            <person name="Lumba S."/>
            <person name="McCourt P."/>
            <person name="Mortimer J.C."/>
            <person name="Mutuku J.M."/>
            <person name="Nomura T."/>
            <person name="Sasaki-Sekimoto Y."/>
            <person name="Seto Y."/>
            <person name="Wang Y."/>
            <person name="Wakatake T."/>
            <person name="Sakakibara H."/>
            <person name="Demura T."/>
            <person name="Yamaguchi S."/>
            <person name="Yoneyama K."/>
            <person name="Manabe R.I."/>
            <person name="Nelson D.C."/>
            <person name="Schulman A.H."/>
            <person name="Timko M.P."/>
            <person name="dePamphilis C.W."/>
            <person name="Choi D."/>
            <person name="Shirasu K."/>
        </authorList>
    </citation>
    <scope>NUCLEOTIDE SEQUENCE [LARGE SCALE GENOMIC DNA]</scope>
    <source>
        <strain evidence="2">cv. UVA1</strain>
    </source>
</reference>
<dbReference type="AlphaFoldDB" id="A0A5A7P4A5"/>
<name>A0A5A7P4A5_STRAF</name>
<sequence>MLPTLVDVENHNLGVFQQVLRSADDTVWQWLTGRNMLAILHSVTSHIKIWSRHKMWDKADMGEGIQNLNRFLEAMHGGSSKKRVGLGRFAGRRLLARCGLRA</sequence>